<gene>
    <name evidence="2" type="ORF">H9807_06705</name>
</gene>
<name>A0A9D2GXE5_9BACE</name>
<keyword evidence="1" id="KW-0732">Signal</keyword>
<dbReference type="SUPFAM" id="SSF56935">
    <property type="entry name" value="Porins"/>
    <property type="match status" value="1"/>
</dbReference>
<dbReference type="InterPro" id="IPR023614">
    <property type="entry name" value="Porin_dom_sf"/>
</dbReference>
<feature type="chain" id="PRO_5038520609" evidence="1">
    <location>
        <begin position="20"/>
        <end position="352"/>
    </location>
</feature>
<protein>
    <submittedName>
        <fullName evidence="2">OprO/OprP family phosphate-selective porin</fullName>
    </submittedName>
</protein>
<reference evidence="2" key="2">
    <citation type="submission" date="2021-04" db="EMBL/GenBank/DDBJ databases">
        <authorList>
            <person name="Gilroy R."/>
        </authorList>
    </citation>
    <scope>NUCLEOTIDE SEQUENCE</scope>
    <source>
        <strain evidence="2">CHK118-2852</strain>
    </source>
</reference>
<dbReference type="Proteomes" id="UP000824108">
    <property type="component" value="Unassembled WGS sequence"/>
</dbReference>
<dbReference type="InterPro" id="IPR010870">
    <property type="entry name" value="Porin_O/P"/>
</dbReference>
<dbReference type="Gene3D" id="2.40.160.10">
    <property type="entry name" value="Porin"/>
    <property type="match status" value="1"/>
</dbReference>
<dbReference type="AlphaFoldDB" id="A0A9D2GXE5"/>
<accession>A0A9D2GXE5</accession>
<proteinExistence type="predicted"/>
<evidence type="ECO:0000256" key="1">
    <source>
        <dbReference type="SAM" id="SignalP"/>
    </source>
</evidence>
<comment type="caution">
    <text evidence="2">The sequence shown here is derived from an EMBL/GenBank/DDBJ whole genome shotgun (WGS) entry which is preliminary data.</text>
</comment>
<sequence>MKKLLILWFACAFIASTAAQEKQEEKKKPQPHTLNNIANTLKERITLEGYIQLGYTYNDQPTNKTNTFDIKRAILMARGRITDRWSCYFMYSLANSPKVLEMYTEYHFLPEISVRIGQFKTMYSIENPMSPSVLELINVNSQATNYLAGYNGSDPLYGSTTGRDMGLMIYGDLFKNLLSYKVAVMNGQGINLKDGNHQKDIVGNLMINPSKWLSVGGSFIKGKGCAVAISNINPDIKVGDSYTRNRWAAGLKIKLKQFDLRSEYLAGKDGNVKSDGYYATANVHLIGNKLDFIASYDYFNKNKTTDNKQTNYIAGLQWWFYPKCRLQVQYTYCDPHLGESSNLLQTQVQVRF</sequence>
<evidence type="ECO:0000313" key="3">
    <source>
        <dbReference type="Proteomes" id="UP000824108"/>
    </source>
</evidence>
<reference evidence="2" key="1">
    <citation type="journal article" date="2021" name="PeerJ">
        <title>Extensive microbial diversity within the chicken gut microbiome revealed by metagenomics and culture.</title>
        <authorList>
            <person name="Gilroy R."/>
            <person name="Ravi A."/>
            <person name="Getino M."/>
            <person name="Pursley I."/>
            <person name="Horton D.L."/>
            <person name="Alikhan N.F."/>
            <person name="Baker D."/>
            <person name="Gharbi K."/>
            <person name="Hall N."/>
            <person name="Watson M."/>
            <person name="Adriaenssens E.M."/>
            <person name="Foster-Nyarko E."/>
            <person name="Jarju S."/>
            <person name="Secka A."/>
            <person name="Antonio M."/>
            <person name="Oren A."/>
            <person name="Chaudhuri R.R."/>
            <person name="La Ragione R."/>
            <person name="Hildebrand F."/>
            <person name="Pallen M.J."/>
        </authorList>
    </citation>
    <scope>NUCLEOTIDE SEQUENCE</scope>
    <source>
        <strain evidence="2">CHK118-2852</strain>
    </source>
</reference>
<organism evidence="2 3">
    <name type="scientific">Candidatus Bacteroides merdavium</name>
    <dbReference type="NCBI Taxonomy" id="2838472"/>
    <lineage>
        <taxon>Bacteria</taxon>
        <taxon>Pseudomonadati</taxon>
        <taxon>Bacteroidota</taxon>
        <taxon>Bacteroidia</taxon>
        <taxon>Bacteroidales</taxon>
        <taxon>Bacteroidaceae</taxon>
        <taxon>Bacteroides</taxon>
    </lineage>
</organism>
<dbReference type="EMBL" id="DXAV01000055">
    <property type="protein sequence ID" value="HIZ91788.1"/>
    <property type="molecule type" value="Genomic_DNA"/>
</dbReference>
<evidence type="ECO:0000313" key="2">
    <source>
        <dbReference type="EMBL" id="HIZ91788.1"/>
    </source>
</evidence>
<feature type="signal peptide" evidence="1">
    <location>
        <begin position="1"/>
        <end position="19"/>
    </location>
</feature>
<dbReference type="Pfam" id="PF07396">
    <property type="entry name" value="Porin_O_P"/>
    <property type="match status" value="1"/>
</dbReference>